<name>A0A391NW37_9EUKA</name>
<keyword evidence="3" id="KW-0862">Zinc</keyword>
<dbReference type="OrthoDB" id="10255185at2759"/>
<organism evidence="7 8">
    <name type="scientific">Kipferlia bialata</name>
    <dbReference type="NCBI Taxonomy" id="797122"/>
    <lineage>
        <taxon>Eukaryota</taxon>
        <taxon>Metamonada</taxon>
        <taxon>Carpediemonas-like organisms</taxon>
        <taxon>Kipferlia</taxon>
    </lineage>
</organism>
<dbReference type="Proteomes" id="UP000265618">
    <property type="component" value="Unassembled WGS sequence"/>
</dbReference>
<evidence type="ECO:0000256" key="4">
    <source>
        <dbReference type="PROSITE-ProRule" id="PRU01371"/>
    </source>
</evidence>
<dbReference type="AlphaFoldDB" id="A0A391NW37"/>
<dbReference type="GO" id="GO:0008270">
    <property type="term" value="F:zinc ion binding"/>
    <property type="evidence" value="ECO:0007669"/>
    <property type="project" value="UniProtKB-KW"/>
</dbReference>
<keyword evidence="8" id="KW-1185">Reference proteome</keyword>
<reference evidence="7 8" key="1">
    <citation type="journal article" date="2018" name="PLoS ONE">
        <title>The draft genome of Kipferlia bialata reveals reductive genome evolution in fornicate parasites.</title>
        <authorList>
            <person name="Tanifuji G."/>
            <person name="Takabayashi S."/>
            <person name="Kume K."/>
            <person name="Takagi M."/>
            <person name="Nakayama T."/>
            <person name="Kamikawa R."/>
            <person name="Inagaki Y."/>
            <person name="Hashimoto T."/>
        </authorList>
    </citation>
    <scope>NUCLEOTIDE SEQUENCE [LARGE SCALE GENOMIC DNA]</scope>
    <source>
        <strain evidence="7">NY0173</strain>
    </source>
</reference>
<keyword evidence="1" id="KW-0479">Metal-binding</keyword>
<dbReference type="PROSITE" id="PS52027">
    <property type="entry name" value="ZF_C2HC_C3H"/>
    <property type="match status" value="1"/>
</dbReference>
<dbReference type="Pfam" id="PF13913">
    <property type="entry name" value="zf-C2HC_2"/>
    <property type="match status" value="1"/>
</dbReference>
<feature type="domain" description="C2HC/C3H-type" evidence="6">
    <location>
        <begin position="118"/>
        <end position="147"/>
    </location>
</feature>
<dbReference type="EMBL" id="BDIP01003385">
    <property type="protein sequence ID" value="GCA63398.1"/>
    <property type="molecule type" value="Genomic_DNA"/>
</dbReference>
<evidence type="ECO:0000259" key="6">
    <source>
        <dbReference type="PROSITE" id="PS52027"/>
    </source>
</evidence>
<sequence length="175" mass="19578">MAESRHFDIMEALSRSHVRAVKRLRSHPTVALQSLALLAEKYDWITIPQHHQAPVQPAPVQAAMPAIPAPSVAPAPQMEQPIVAAPVIDRQERPIGTQQPRYPQPTPFADEQPPSEDTRVPCPFCGRKFNADRIAKHQNVCPKNPEKQKPKRKPMNMTQRRQAALKADAETGSNR</sequence>
<dbReference type="Gene3D" id="3.30.160.60">
    <property type="entry name" value="Classic Zinc Finger"/>
    <property type="match status" value="1"/>
</dbReference>
<evidence type="ECO:0000256" key="3">
    <source>
        <dbReference type="ARBA" id="ARBA00022833"/>
    </source>
</evidence>
<proteinExistence type="predicted"/>
<dbReference type="InterPro" id="IPR049899">
    <property type="entry name" value="Znf_C2HC_C3H"/>
</dbReference>
<gene>
    <name evidence="7" type="ORF">KIPB_009719</name>
</gene>
<protein>
    <submittedName>
        <fullName evidence="7">Zinc finger C2HC domain-containing protein</fullName>
    </submittedName>
</protein>
<evidence type="ECO:0000256" key="5">
    <source>
        <dbReference type="SAM" id="MobiDB-lite"/>
    </source>
</evidence>
<feature type="region of interest" description="Disordered" evidence="5">
    <location>
        <begin position="89"/>
        <end position="175"/>
    </location>
</feature>
<evidence type="ECO:0000313" key="7">
    <source>
        <dbReference type="EMBL" id="GCA63398.1"/>
    </source>
</evidence>
<accession>A0A391NW37</accession>
<evidence type="ECO:0000256" key="2">
    <source>
        <dbReference type="ARBA" id="ARBA00022771"/>
    </source>
</evidence>
<evidence type="ECO:0000256" key="1">
    <source>
        <dbReference type="ARBA" id="ARBA00022723"/>
    </source>
</evidence>
<keyword evidence="2 4" id="KW-0863">Zinc-finger</keyword>
<evidence type="ECO:0000313" key="8">
    <source>
        <dbReference type="Proteomes" id="UP000265618"/>
    </source>
</evidence>
<comment type="caution">
    <text evidence="7">The sequence shown here is derived from an EMBL/GenBank/DDBJ whole genome shotgun (WGS) entry which is preliminary data.</text>
</comment>